<keyword evidence="2" id="KW-1185">Reference proteome</keyword>
<evidence type="ECO:0000313" key="2">
    <source>
        <dbReference type="Proteomes" id="UP000294644"/>
    </source>
</evidence>
<protein>
    <submittedName>
        <fullName evidence="1">Uncharacterized protein</fullName>
    </submittedName>
</protein>
<name>A0A4R5D740_9FLAO</name>
<dbReference type="RefSeq" id="WP_132064508.1">
    <property type="nucleotide sequence ID" value="NZ_SMFN01000001.1"/>
</dbReference>
<dbReference type="EMBL" id="SMFN01000001">
    <property type="protein sequence ID" value="TDE07690.1"/>
    <property type="molecule type" value="Genomic_DNA"/>
</dbReference>
<dbReference type="AlphaFoldDB" id="A0A4R5D740"/>
<sequence>MYQGSKLKLYREGNLKSVFGNSASQIESQINQKSEDYILNVSEVEFGEFLIQTHIIDFPTLDFENVYVESYEKEIPADRFPGNYDVRSGEIYKRDVIVYHIPYSGNIYILRNQGVSSFSMSGSIDVGVTNDSITTEIINFDSNPEKIKRDFEDCKRFILSDYDTLKKDCARFNNEVLAFAIGKIKERKQKLLSKNNLLSSLGVPLKKKVGVAETFSIPKPELRKKIIIEPKVYEKGFKPEPTLSNENYFEILKIINDVGKNFERMPSTYSGKGEEDLRDHILLTLDPNFEFGSASGETFNKKGKTDILLKYDSDVVFIAECKFWTGKGGYLSTIDQLLGYLTFRNSKTSLIMFVRNKDMSNVISIISEVTETHPNYIRTEKKNGETWWNYIFHINEDRNREISLGILAYHLPE</sequence>
<evidence type="ECO:0000313" key="1">
    <source>
        <dbReference type="EMBL" id="TDE07690.1"/>
    </source>
</evidence>
<organism evidence="1 2">
    <name type="scientific">Flavobacterium sandaracinum</name>
    <dbReference type="NCBI Taxonomy" id="2541733"/>
    <lineage>
        <taxon>Bacteria</taxon>
        <taxon>Pseudomonadati</taxon>
        <taxon>Bacteroidota</taxon>
        <taxon>Flavobacteriia</taxon>
        <taxon>Flavobacteriales</taxon>
        <taxon>Flavobacteriaceae</taxon>
        <taxon>Flavobacterium</taxon>
    </lineage>
</organism>
<proteinExistence type="predicted"/>
<dbReference type="OrthoDB" id="5447244at2"/>
<dbReference type="Proteomes" id="UP000294644">
    <property type="component" value="Unassembled WGS sequence"/>
</dbReference>
<gene>
    <name evidence="1" type="ORF">E0F91_00970</name>
</gene>
<comment type="caution">
    <text evidence="1">The sequence shown here is derived from an EMBL/GenBank/DDBJ whole genome shotgun (WGS) entry which is preliminary data.</text>
</comment>
<reference evidence="1 2" key="1">
    <citation type="submission" date="2019-03" db="EMBL/GenBank/DDBJ databases">
        <title>Flavobacterium LB-D12 sp. nov., isolated from arctic soil.</title>
        <authorList>
            <person name="Chaudhary D.K."/>
        </authorList>
    </citation>
    <scope>NUCLEOTIDE SEQUENCE [LARGE SCALE GENOMIC DNA]</scope>
    <source>
        <strain evidence="1 2">LB-D12</strain>
    </source>
</reference>
<accession>A0A4R5D740</accession>